<proteinExistence type="predicted"/>
<comment type="caution">
    <text evidence="1">The sequence shown here is derived from an EMBL/GenBank/DDBJ whole genome shotgun (WGS) entry which is preliminary data.</text>
</comment>
<accession>A0AAD5TYI5</accession>
<protein>
    <submittedName>
        <fullName evidence="1">Uncharacterized protein</fullName>
    </submittedName>
</protein>
<dbReference type="EMBL" id="JADGJW010000479">
    <property type="protein sequence ID" value="KAJ3216437.1"/>
    <property type="molecule type" value="Genomic_DNA"/>
</dbReference>
<gene>
    <name evidence="1" type="ORF">HK099_005866</name>
</gene>
<name>A0AAD5TYI5_9FUNG</name>
<dbReference type="Proteomes" id="UP001211065">
    <property type="component" value="Unassembled WGS sequence"/>
</dbReference>
<evidence type="ECO:0000313" key="2">
    <source>
        <dbReference type="Proteomes" id="UP001211065"/>
    </source>
</evidence>
<reference evidence="1" key="1">
    <citation type="submission" date="2020-05" db="EMBL/GenBank/DDBJ databases">
        <title>Phylogenomic resolution of chytrid fungi.</title>
        <authorList>
            <person name="Stajich J.E."/>
            <person name="Amses K."/>
            <person name="Simmons R."/>
            <person name="Seto K."/>
            <person name="Myers J."/>
            <person name="Bonds A."/>
            <person name="Quandt C.A."/>
            <person name="Barry K."/>
            <person name="Liu P."/>
            <person name="Grigoriev I."/>
            <person name="Longcore J.E."/>
            <person name="James T.Y."/>
        </authorList>
    </citation>
    <scope>NUCLEOTIDE SEQUENCE</scope>
    <source>
        <strain evidence="1">JEL0476</strain>
    </source>
</reference>
<organism evidence="1 2">
    <name type="scientific">Clydaea vesicula</name>
    <dbReference type="NCBI Taxonomy" id="447962"/>
    <lineage>
        <taxon>Eukaryota</taxon>
        <taxon>Fungi</taxon>
        <taxon>Fungi incertae sedis</taxon>
        <taxon>Chytridiomycota</taxon>
        <taxon>Chytridiomycota incertae sedis</taxon>
        <taxon>Chytridiomycetes</taxon>
        <taxon>Lobulomycetales</taxon>
        <taxon>Lobulomycetaceae</taxon>
        <taxon>Clydaea</taxon>
    </lineage>
</organism>
<dbReference type="AlphaFoldDB" id="A0AAD5TYI5"/>
<evidence type="ECO:0000313" key="1">
    <source>
        <dbReference type="EMBL" id="KAJ3216437.1"/>
    </source>
</evidence>
<keyword evidence="2" id="KW-1185">Reference proteome</keyword>
<sequence length="458" mass="52552">MDQILQTPRIKFLTFAPRNGFYIRFKDIDGLDFHKTASLPASLHNKLSSRQIHLPPVSFLNMSESNGQEIWFIRFNDGSTTWSSGVQMYSEKLWEAITNVDFGEMMEEDDDAVSYCVFAPNNGWFLQFRNGECCFERLPKSLNQLLEEKGIVDCQTDPETAKKRLIDRALWKKLKQTGSLNSNNTQNEFNHEARRLSNWRSFSSNSRRPSIASMDALDNTQSNFVTVESMSIGANGSWFVLFDDGEFLFEDLPTSLDICLNLNLEEADPLQFDVFLSPSDPSAYVVSFEDGSIQYSVPEEMLEELNQLKIHEFESKLKKKEDELGDLFTSFQPDIICEEGNEEIEISEVSLIEAQDSFSQLEISQQDSGIDLDVTNSCKNNQNVNLATKVESTEEIHYLSYEEVYFTTRSINSTLPSEICENSESNIYFLYTDIMRGVKSNENLKPIHVFVDNKDRVW</sequence>